<feature type="region of interest" description="Disordered" evidence="1">
    <location>
        <begin position="295"/>
        <end position="387"/>
    </location>
</feature>
<organism evidence="2 3">
    <name type="scientific">Coniella lustricola</name>
    <dbReference type="NCBI Taxonomy" id="2025994"/>
    <lineage>
        <taxon>Eukaryota</taxon>
        <taxon>Fungi</taxon>
        <taxon>Dikarya</taxon>
        <taxon>Ascomycota</taxon>
        <taxon>Pezizomycotina</taxon>
        <taxon>Sordariomycetes</taxon>
        <taxon>Sordariomycetidae</taxon>
        <taxon>Diaporthales</taxon>
        <taxon>Schizoparmaceae</taxon>
        <taxon>Coniella</taxon>
    </lineage>
</organism>
<name>A0A2T3AN71_9PEZI</name>
<dbReference type="InParanoid" id="A0A2T3AN71"/>
<dbReference type="FunCoup" id="A0A2T3AN71">
    <property type="interactions" value="181"/>
</dbReference>
<dbReference type="GO" id="GO:0000462">
    <property type="term" value="P:maturation of SSU-rRNA from tricistronic rRNA transcript (SSU-rRNA, 5.8S rRNA, LSU-rRNA)"/>
    <property type="evidence" value="ECO:0007669"/>
    <property type="project" value="TreeGrafter"/>
</dbReference>
<feature type="region of interest" description="Disordered" evidence="1">
    <location>
        <begin position="172"/>
        <end position="208"/>
    </location>
</feature>
<sequence>MPASSPAAAAAVLGKRKRKPAQIKDEKTPDAAATAAVLEDAQAIFRRHFEAQFAPIDDDVEKKDKSKAKKSKSTAAADEDGDEQGDGIEDMRSDSGSSDDENEDEDGWGGLSGEEDNSDNNSEVQDLELADLLGNSNSATTVEVVDHSKPMPTSILHPSNAIMSKREMRAYLSSRPPDTTTIPSSSTTDKNKNKNANDDDDNPQNEDSKTLLANDLELQRLISESHILAASNPFNAIGSSSSSQHNNSDHKTAFAQGRTRALTIDLRLQKLGSTDSIFTQRKMPTNMRRGINAAREAKEDKRRREAKENGIILEKRALTPGKTKQSSAGPRPSKWSKGGGRRGGLAVDMPGMGRFSNGELKLSKKEVRAVEMEGMRSDSGKRRRRRR</sequence>
<dbReference type="Proteomes" id="UP000241462">
    <property type="component" value="Unassembled WGS sequence"/>
</dbReference>
<evidence type="ECO:0000313" key="3">
    <source>
        <dbReference type="Proteomes" id="UP000241462"/>
    </source>
</evidence>
<evidence type="ECO:0000256" key="1">
    <source>
        <dbReference type="SAM" id="MobiDB-lite"/>
    </source>
</evidence>
<feature type="compositionally biased region" description="Acidic residues" evidence="1">
    <location>
        <begin position="97"/>
        <end position="118"/>
    </location>
</feature>
<evidence type="ECO:0008006" key="4">
    <source>
        <dbReference type="Google" id="ProtNLM"/>
    </source>
</evidence>
<feature type="region of interest" description="Disordered" evidence="1">
    <location>
        <begin position="1"/>
        <end position="32"/>
    </location>
</feature>
<proteinExistence type="predicted"/>
<feature type="compositionally biased region" description="Basic and acidic residues" evidence="1">
    <location>
        <begin position="361"/>
        <end position="380"/>
    </location>
</feature>
<dbReference type="InterPro" id="IPR053030">
    <property type="entry name" value="Ribosomal_biogenesis_FAF1-like"/>
</dbReference>
<dbReference type="AlphaFoldDB" id="A0A2T3AN71"/>
<feature type="compositionally biased region" description="Low complexity" evidence="1">
    <location>
        <begin position="173"/>
        <end position="188"/>
    </location>
</feature>
<feature type="region of interest" description="Disordered" evidence="1">
    <location>
        <begin position="143"/>
        <end position="162"/>
    </location>
</feature>
<protein>
    <recommendedName>
        <fullName evidence="4">Protein FAF1</fullName>
    </recommendedName>
</protein>
<feature type="region of interest" description="Disordered" evidence="1">
    <location>
        <begin position="51"/>
        <end position="130"/>
    </location>
</feature>
<keyword evidence="3" id="KW-1185">Reference proteome</keyword>
<dbReference type="PANTHER" id="PTHR28096:SF1">
    <property type="entry name" value="PROTEIN FAF1"/>
    <property type="match status" value="1"/>
</dbReference>
<accession>A0A2T3AN71</accession>
<evidence type="ECO:0000313" key="2">
    <source>
        <dbReference type="EMBL" id="PSS03891.1"/>
    </source>
</evidence>
<dbReference type="PANTHER" id="PTHR28096">
    <property type="entry name" value="PROTEIN FAF1"/>
    <property type="match status" value="1"/>
</dbReference>
<dbReference type="EMBL" id="KZ678373">
    <property type="protein sequence ID" value="PSS03891.1"/>
    <property type="molecule type" value="Genomic_DNA"/>
</dbReference>
<dbReference type="GO" id="GO:0005730">
    <property type="term" value="C:nucleolus"/>
    <property type="evidence" value="ECO:0007669"/>
    <property type="project" value="TreeGrafter"/>
</dbReference>
<feature type="compositionally biased region" description="Low complexity" evidence="1">
    <location>
        <begin position="1"/>
        <end position="11"/>
    </location>
</feature>
<dbReference type="STRING" id="2025994.A0A2T3AN71"/>
<feature type="compositionally biased region" description="Basic and acidic residues" evidence="1">
    <location>
        <begin position="295"/>
        <end position="317"/>
    </location>
</feature>
<gene>
    <name evidence="2" type="ORF">BD289DRAFT_470646</name>
</gene>
<dbReference type="OrthoDB" id="5556956at2759"/>
<reference evidence="2 3" key="1">
    <citation type="journal article" date="2018" name="Mycol. Prog.">
        <title>Coniella lustricola, a new species from submerged detritus.</title>
        <authorList>
            <person name="Raudabaugh D.B."/>
            <person name="Iturriaga T."/>
            <person name="Carver A."/>
            <person name="Mondo S."/>
            <person name="Pangilinan J."/>
            <person name="Lipzen A."/>
            <person name="He G."/>
            <person name="Amirebrahimi M."/>
            <person name="Grigoriev I.V."/>
            <person name="Miller A.N."/>
        </authorList>
    </citation>
    <scope>NUCLEOTIDE SEQUENCE [LARGE SCALE GENOMIC DNA]</scope>
    <source>
        <strain evidence="2 3">B22-T-1</strain>
    </source>
</reference>
<feature type="compositionally biased region" description="Acidic residues" evidence="1">
    <location>
        <begin position="77"/>
        <end position="88"/>
    </location>
</feature>